<keyword evidence="2" id="KW-1133">Transmembrane helix</keyword>
<protein>
    <submittedName>
        <fullName evidence="3">Uncharacterized protein</fullName>
    </submittedName>
</protein>
<evidence type="ECO:0000313" key="4">
    <source>
        <dbReference type="Proteomes" id="UP000033187"/>
    </source>
</evidence>
<evidence type="ECO:0000256" key="2">
    <source>
        <dbReference type="SAM" id="Phobius"/>
    </source>
</evidence>
<proteinExistence type="predicted"/>
<keyword evidence="4" id="KW-1185">Reference proteome</keyword>
<reference evidence="4" key="1">
    <citation type="submission" date="2015-02" db="EMBL/GenBank/DDBJ databases">
        <authorList>
            <person name="Chooi Y.-H."/>
        </authorList>
    </citation>
    <scope>NUCLEOTIDE SEQUENCE [LARGE SCALE GENOMIC DNA]</scope>
    <source>
        <strain evidence="4">strain Y</strain>
    </source>
</reference>
<keyword evidence="2" id="KW-0472">Membrane</keyword>
<dbReference type="Proteomes" id="UP000033187">
    <property type="component" value="Chromosome 1"/>
</dbReference>
<name>A0A0D6J992_9HYPH</name>
<accession>A0A0D6J992</accession>
<sequence>MSLFRGSARSDEETKARATAPPRMRRRLNPLQRQAEHPPTPTVPSDVEWRLEQELSAVLSRRPMRHRHFDDQTERSHAYADIEAPEPPPRTLPFVGPHPSTLNQTTEETGETDSLFFVDEYAEEEVWPNTKNAGARSSDLKNTNWLLTARRARRNRGLRRIASWLITIIVGGFIISIAAAILFGIPGNEKFAFRKNAALEAPAVSEPTRTALTKPRWRLD</sequence>
<organism evidence="3 4">
    <name type="scientific">Candidatus Filomicrobium marinum</name>
    <dbReference type="NCBI Taxonomy" id="1608628"/>
    <lineage>
        <taxon>Bacteria</taxon>
        <taxon>Pseudomonadati</taxon>
        <taxon>Pseudomonadota</taxon>
        <taxon>Alphaproteobacteria</taxon>
        <taxon>Hyphomicrobiales</taxon>
        <taxon>Hyphomicrobiaceae</taxon>
        <taxon>Filomicrobium</taxon>
    </lineage>
</organism>
<keyword evidence="2" id="KW-0812">Transmembrane</keyword>
<evidence type="ECO:0000313" key="3">
    <source>
        <dbReference type="EMBL" id="CPR14707.1"/>
    </source>
</evidence>
<dbReference type="KEGG" id="fil:BN1229_v1_0032"/>
<evidence type="ECO:0000256" key="1">
    <source>
        <dbReference type="SAM" id="MobiDB-lite"/>
    </source>
</evidence>
<gene>
    <name evidence="3" type="ORF">YBN1229_v1_0033</name>
</gene>
<feature type="transmembrane region" description="Helical" evidence="2">
    <location>
        <begin position="161"/>
        <end position="185"/>
    </location>
</feature>
<dbReference type="AlphaFoldDB" id="A0A0D6J992"/>
<feature type="region of interest" description="Disordered" evidence="1">
    <location>
        <begin position="1"/>
        <end position="45"/>
    </location>
</feature>
<dbReference type="EMBL" id="LN829119">
    <property type="protein sequence ID" value="CPR14707.1"/>
    <property type="molecule type" value="Genomic_DNA"/>
</dbReference>
<dbReference type="KEGG" id="fiy:BN1229_v1_0033"/>